<dbReference type="InterPro" id="IPR018873">
    <property type="entry name" value="KilA-N_DNA-bd_domain"/>
</dbReference>
<reference evidence="2 3" key="1">
    <citation type="submission" date="2020-08" db="EMBL/GenBank/DDBJ databases">
        <title>Bridging the membrane lipid divide: bacteria of the FCB group superphylum have the potential to synthesize archaeal ether lipids.</title>
        <authorList>
            <person name="Villanueva L."/>
            <person name="Von Meijenfeldt F.A.B."/>
            <person name="Westbye A.B."/>
            <person name="Yadav S."/>
            <person name="Hopmans E.C."/>
            <person name="Dutilh B.E."/>
            <person name="Sinninghe Damste J.S."/>
        </authorList>
    </citation>
    <scope>NUCLEOTIDE SEQUENCE [LARGE SCALE GENOMIC DNA]</scope>
    <source>
        <strain evidence="2">NIOZ-UU82</strain>
    </source>
</reference>
<feature type="domain" description="KilA-N DNA-binding" evidence="1">
    <location>
        <begin position="14"/>
        <end position="93"/>
    </location>
</feature>
<evidence type="ECO:0000313" key="3">
    <source>
        <dbReference type="Proteomes" id="UP000603545"/>
    </source>
</evidence>
<dbReference type="EMBL" id="JACNLL010000053">
    <property type="protein sequence ID" value="MBC8199460.1"/>
    <property type="molecule type" value="Genomic_DNA"/>
</dbReference>
<dbReference type="Proteomes" id="UP000603545">
    <property type="component" value="Unassembled WGS sequence"/>
</dbReference>
<organism evidence="2 3">
    <name type="scientific">Candidatus Desulfaltia bathyphila</name>
    <dbReference type="NCBI Taxonomy" id="2841697"/>
    <lineage>
        <taxon>Bacteria</taxon>
        <taxon>Pseudomonadati</taxon>
        <taxon>Thermodesulfobacteriota</taxon>
        <taxon>Desulfobacteria</taxon>
        <taxon>Desulfobacterales</taxon>
        <taxon>Desulfobacterales incertae sedis</taxon>
        <taxon>Candidatus Desulfaltia</taxon>
    </lineage>
</organism>
<name>A0A8J6N4S6_9BACT</name>
<gene>
    <name evidence="2" type="ORF">H8E80_05370</name>
</gene>
<sequence>MSEYELIKNEEIQNRIYTLRDVQAMLDRDLAIFYGVKPIRLREQVKRNIKRFPSDFMFQLTEEEVDLMVSQNAIPSRQHLGGSLPFVFTEQGIDDKKVLGKNGLPSQSLRKRLSGLWKDWRGNEWRDIGYILDKLDKTAGVNSRELWIATTQTR</sequence>
<evidence type="ECO:0000313" key="2">
    <source>
        <dbReference type="EMBL" id="MBC8199460.1"/>
    </source>
</evidence>
<proteinExistence type="predicted"/>
<accession>A0A8J6N4S6</accession>
<evidence type="ECO:0000259" key="1">
    <source>
        <dbReference type="Pfam" id="PF10543"/>
    </source>
</evidence>
<comment type="caution">
    <text evidence="2">The sequence shown here is derived from an EMBL/GenBank/DDBJ whole genome shotgun (WGS) entry which is preliminary data.</text>
</comment>
<dbReference type="Pfam" id="PF10543">
    <property type="entry name" value="ORF6N"/>
    <property type="match status" value="1"/>
</dbReference>
<protein>
    <submittedName>
        <fullName evidence="2">ORF6N domain-containing protein</fullName>
    </submittedName>
</protein>
<dbReference type="AlphaFoldDB" id="A0A8J6N4S6"/>